<dbReference type="EMBL" id="RJKE01000001">
    <property type="protein sequence ID" value="ROO85741.1"/>
    <property type="molecule type" value="Genomic_DNA"/>
</dbReference>
<accession>A0A3N1CWS3</accession>
<evidence type="ECO:0000313" key="1">
    <source>
        <dbReference type="EMBL" id="ROO85741.1"/>
    </source>
</evidence>
<gene>
    <name evidence="1" type="ORF">EDD29_3290</name>
</gene>
<organism evidence="1 2">
    <name type="scientific">Actinocorallia herbida</name>
    <dbReference type="NCBI Taxonomy" id="58109"/>
    <lineage>
        <taxon>Bacteria</taxon>
        <taxon>Bacillati</taxon>
        <taxon>Actinomycetota</taxon>
        <taxon>Actinomycetes</taxon>
        <taxon>Streptosporangiales</taxon>
        <taxon>Thermomonosporaceae</taxon>
        <taxon>Actinocorallia</taxon>
    </lineage>
</organism>
<dbReference type="RefSeq" id="WP_170201430.1">
    <property type="nucleotide sequence ID" value="NZ_RJKE01000001.1"/>
</dbReference>
<name>A0A3N1CWS3_9ACTN</name>
<proteinExistence type="predicted"/>
<dbReference type="AlphaFoldDB" id="A0A3N1CWS3"/>
<evidence type="ECO:0000313" key="2">
    <source>
        <dbReference type="Proteomes" id="UP000272400"/>
    </source>
</evidence>
<reference evidence="1 2" key="1">
    <citation type="submission" date="2018-11" db="EMBL/GenBank/DDBJ databases">
        <title>Sequencing the genomes of 1000 actinobacteria strains.</title>
        <authorList>
            <person name="Klenk H.-P."/>
        </authorList>
    </citation>
    <scope>NUCLEOTIDE SEQUENCE [LARGE SCALE GENOMIC DNA]</scope>
    <source>
        <strain evidence="1 2">DSM 44254</strain>
    </source>
</reference>
<keyword evidence="2" id="KW-1185">Reference proteome</keyword>
<dbReference type="Proteomes" id="UP000272400">
    <property type="component" value="Unassembled WGS sequence"/>
</dbReference>
<protein>
    <submittedName>
        <fullName evidence="1">Uncharacterized protein</fullName>
    </submittedName>
</protein>
<comment type="caution">
    <text evidence="1">The sequence shown here is derived from an EMBL/GenBank/DDBJ whole genome shotgun (WGS) entry which is preliminary data.</text>
</comment>
<sequence>MAEAADRDMRLRQVAGRVVARAAPRESHLFDLRADEFFSREKVRLVPRRRRTPTGFGTPEVVEVLTPIILAILVGVAQDQVKDGINRGLTSVFARIRRWWLLRRAVPADPEDDLGRVDVQGLSELCRTLALHHGTTEEQADAIAEAVRAELTPP</sequence>